<keyword evidence="5 7" id="KW-0472">Membrane</keyword>
<feature type="compositionally biased region" description="Basic and acidic residues" evidence="6">
    <location>
        <begin position="17"/>
        <end position="26"/>
    </location>
</feature>
<gene>
    <name evidence="10" type="ORF">GCM10009798_27620</name>
</gene>
<reference evidence="11" key="1">
    <citation type="journal article" date="2019" name="Int. J. Syst. Evol. Microbiol.">
        <title>The Global Catalogue of Microorganisms (GCM) 10K type strain sequencing project: providing services to taxonomists for standard genome sequencing and annotation.</title>
        <authorList>
            <consortium name="The Broad Institute Genomics Platform"/>
            <consortium name="The Broad Institute Genome Sequencing Center for Infectious Disease"/>
            <person name="Wu L."/>
            <person name="Ma J."/>
        </authorList>
    </citation>
    <scope>NUCLEOTIDE SEQUENCE [LARGE SCALE GENOMIC DNA]</scope>
    <source>
        <strain evidence="11">JCM 15309</strain>
    </source>
</reference>
<dbReference type="InterPro" id="IPR024425">
    <property type="entry name" value="LiaF-like_C"/>
</dbReference>
<protein>
    <submittedName>
        <fullName evidence="10">PspC domain-containing protein</fullName>
    </submittedName>
</protein>
<dbReference type="InterPro" id="IPR007168">
    <property type="entry name" value="Phageshock_PspC_N"/>
</dbReference>
<comment type="subcellular location">
    <subcellularLocation>
        <location evidence="1">Cell membrane</location>
        <topology evidence="1">Single-pass membrane protein</topology>
    </subcellularLocation>
</comment>
<dbReference type="Pfam" id="PF04024">
    <property type="entry name" value="PspC"/>
    <property type="match status" value="1"/>
</dbReference>
<evidence type="ECO:0000259" key="9">
    <source>
        <dbReference type="Pfam" id="PF09922"/>
    </source>
</evidence>
<feature type="transmembrane region" description="Helical" evidence="7">
    <location>
        <begin position="239"/>
        <end position="256"/>
    </location>
</feature>
<evidence type="ECO:0000259" key="8">
    <source>
        <dbReference type="Pfam" id="PF04024"/>
    </source>
</evidence>
<name>A0ABP5CNF7_9ACTN</name>
<evidence type="ECO:0000256" key="2">
    <source>
        <dbReference type="ARBA" id="ARBA00022475"/>
    </source>
</evidence>
<feature type="transmembrane region" description="Helical" evidence="7">
    <location>
        <begin position="125"/>
        <end position="141"/>
    </location>
</feature>
<evidence type="ECO:0000313" key="10">
    <source>
        <dbReference type="EMBL" id="GAA1965757.1"/>
    </source>
</evidence>
<feature type="region of interest" description="Disordered" evidence="6">
    <location>
        <begin position="1"/>
        <end position="37"/>
    </location>
</feature>
<evidence type="ECO:0000256" key="6">
    <source>
        <dbReference type="SAM" id="MobiDB-lite"/>
    </source>
</evidence>
<proteinExistence type="predicted"/>
<evidence type="ECO:0000256" key="5">
    <source>
        <dbReference type="ARBA" id="ARBA00023136"/>
    </source>
</evidence>
<dbReference type="Pfam" id="PF09922">
    <property type="entry name" value="LiaF-like_C"/>
    <property type="match status" value="1"/>
</dbReference>
<feature type="transmembrane region" description="Helical" evidence="7">
    <location>
        <begin position="208"/>
        <end position="227"/>
    </location>
</feature>
<feature type="transmembrane region" description="Helical" evidence="7">
    <location>
        <begin position="102"/>
        <end position="119"/>
    </location>
</feature>
<feature type="transmembrane region" description="Helical" evidence="7">
    <location>
        <begin position="263"/>
        <end position="280"/>
    </location>
</feature>
<organism evidence="10 11">
    <name type="scientific">Nocardioides panacihumi</name>
    <dbReference type="NCBI Taxonomy" id="400774"/>
    <lineage>
        <taxon>Bacteria</taxon>
        <taxon>Bacillati</taxon>
        <taxon>Actinomycetota</taxon>
        <taxon>Actinomycetes</taxon>
        <taxon>Propionibacteriales</taxon>
        <taxon>Nocardioidaceae</taxon>
        <taxon>Nocardioides</taxon>
    </lineage>
</organism>
<dbReference type="InterPro" id="IPR052027">
    <property type="entry name" value="PspC"/>
</dbReference>
<evidence type="ECO:0000256" key="4">
    <source>
        <dbReference type="ARBA" id="ARBA00022989"/>
    </source>
</evidence>
<keyword evidence="4 7" id="KW-1133">Transmembrane helix</keyword>
<accession>A0ABP5CNF7</accession>
<evidence type="ECO:0000256" key="7">
    <source>
        <dbReference type="SAM" id="Phobius"/>
    </source>
</evidence>
<keyword evidence="3 7" id="KW-0812">Transmembrane</keyword>
<feature type="domain" description="Phage shock protein PspC N-terminal" evidence="8">
    <location>
        <begin position="34"/>
        <end position="86"/>
    </location>
</feature>
<dbReference type="Proteomes" id="UP001500571">
    <property type="component" value="Unassembled WGS sequence"/>
</dbReference>
<evidence type="ECO:0000256" key="3">
    <source>
        <dbReference type="ARBA" id="ARBA00022692"/>
    </source>
</evidence>
<evidence type="ECO:0000313" key="11">
    <source>
        <dbReference type="Proteomes" id="UP001500571"/>
    </source>
</evidence>
<keyword evidence="11" id="KW-1185">Reference proteome</keyword>
<feature type="transmembrane region" description="Helical" evidence="7">
    <location>
        <begin position="56"/>
        <end position="82"/>
    </location>
</feature>
<dbReference type="PANTHER" id="PTHR33885:SF3">
    <property type="entry name" value="PHAGE SHOCK PROTEIN C"/>
    <property type="match status" value="1"/>
</dbReference>
<sequence length="411" mass="42575">MSTTDTPPPTDSGPRISGDEARDLGRLRRTTKASPEGRHIAGVGGGLARHFDVDPVIVRVALVVLVFFGGAGLLLYGAGWLFVPEEGSDHATVQLDDRNRSLALYVAAALAALALLGDTIGRFDFPWPVAIIALIVLVVLSKRDRFRLAQRPPEQGPAQPPVGADGTVTYDAPIGPLPYDAATAPVGPPPATVPAYVPVPNPRRRGPILFWFTLALIVLAEGTLAIIDAAGASVADPAYPALAVGITGAMLVLGAFWGRAGGLILIGLIATTALAGSVAAQEYDGNDHRIHATPHTAADVQDSYHLDAGELVVDLTEVSDPAAMDGRTIVLKGGVGKVTLVVPDDWGVGVTARAGVGNVKVLDTGENGGFGIDYSAHHTGSAGAPDIEVNAHVGIGAVEVLDETDYQPWRN</sequence>
<evidence type="ECO:0000256" key="1">
    <source>
        <dbReference type="ARBA" id="ARBA00004162"/>
    </source>
</evidence>
<dbReference type="PANTHER" id="PTHR33885">
    <property type="entry name" value="PHAGE SHOCK PROTEIN C"/>
    <property type="match status" value="1"/>
</dbReference>
<comment type="caution">
    <text evidence="10">The sequence shown here is derived from an EMBL/GenBank/DDBJ whole genome shotgun (WGS) entry which is preliminary data.</text>
</comment>
<dbReference type="EMBL" id="BAAAPB010000002">
    <property type="protein sequence ID" value="GAA1965757.1"/>
    <property type="molecule type" value="Genomic_DNA"/>
</dbReference>
<keyword evidence="2" id="KW-1003">Cell membrane</keyword>
<feature type="domain" description="Cell wall-active antibiotics response LiaF-like C-terminal" evidence="9">
    <location>
        <begin position="308"/>
        <end position="400"/>
    </location>
</feature>
<feature type="compositionally biased region" description="Pro residues" evidence="6">
    <location>
        <begin position="1"/>
        <end position="11"/>
    </location>
</feature>
<dbReference type="RefSeq" id="WP_344045609.1">
    <property type="nucleotide sequence ID" value="NZ_BAAAPB010000002.1"/>
</dbReference>